<dbReference type="InterPro" id="IPR020846">
    <property type="entry name" value="MFS_dom"/>
</dbReference>
<dbReference type="RefSeq" id="WP_338104274.1">
    <property type="nucleotide sequence ID" value="NZ_BAABAG010000007.1"/>
</dbReference>
<dbReference type="Proteomes" id="UP000567246">
    <property type="component" value="Unassembled WGS sequence"/>
</dbReference>
<dbReference type="InterPro" id="IPR011701">
    <property type="entry name" value="MFS"/>
</dbReference>
<dbReference type="PANTHER" id="PTHR23508">
    <property type="entry name" value="CARBOXYLIC ACID TRANSPORTER PROTEIN HOMOLOG"/>
    <property type="match status" value="1"/>
</dbReference>
<dbReference type="PANTHER" id="PTHR23508:SF10">
    <property type="entry name" value="CARBOXYLIC ACID TRANSPORTER PROTEIN HOMOLOG"/>
    <property type="match status" value="1"/>
</dbReference>
<dbReference type="EMBL" id="JACHMW010000001">
    <property type="protein sequence ID" value="MBB5848687.1"/>
    <property type="molecule type" value="Genomic_DNA"/>
</dbReference>
<dbReference type="InterPro" id="IPR036259">
    <property type="entry name" value="MFS_trans_sf"/>
</dbReference>
<protein>
    <submittedName>
        <fullName evidence="8">MFS family permease</fullName>
    </submittedName>
</protein>
<evidence type="ECO:0000259" key="7">
    <source>
        <dbReference type="PROSITE" id="PS50850"/>
    </source>
</evidence>
<evidence type="ECO:0000256" key="5">
    <source>
        <dbReference type="SAM" id="MobiDB-lite"/>
    </source>
</evidence>
<keyword evidence="3 6" id="KW-1133">Transmembrane helix</keyword>
<keyword evidence="2 6" id="KW-0812">Transmembrane</keyword>
<feature type="region of interest" description="Disordered" evidence="5">
    <location>
        <begin position="89"/>
        <end position="127"/>
    </location>
</feature>
<keyword evidence="9" id="KW-1185">Reference proteome</keyword>
<evidence type="ECO:0000256" key="6">
    <source>
        <dbReference type="SAM" id="Phobius"/>
    </source>
</evidence>
<gene>
    <name evidence="8" type="ORF">HDA33_001251</name>
</gene>
<feature type="transmembrane region" description="Helical" evidence="6">
    <location>
        <begin position="61"/>
        <end position="82"/>
    </location>
</feature>
<dbReference type="PROSITE" id="PS50850">
    <property type="entry name" value="MFS"/>
    <property type="match status" value="1"/>
</dbReference>
<feature type="transmembrane region" description="Helical" evidence="6">
    <location>
        <begin position="6"/>
        <end position="27"/>
    </location>
</feature>
<accession>A0A7W9N136</accession>
<name>A0A7W9N136_9MICC</name>
<proteinExistence type="predicted"/>
<evidence type="ECO:0000313" key="9">
    <source>
        <dbReference type="Proteomes" id="UP000567246"/>
    </source>
</evidence>
<dbReference type="SUPFAM" id="SSF103473">
    <property type="entry name" value="MFS general substrate transporter"/>
    <property type="match status" value="1"/>
</dbReference>
<evidence type="ECO:0000256" key="3">
    <source>
        <dbReference type="ARBA" id="ARBA00022989"/>
    </source>
</evidence>
<dbReference type="Pfam" id="PF07690">
    <property type="entry name" value="MFS_1"/>
    <property type="match status" value="1"/>
</dbReference>
<evidence type="ECO:0000313" key="8">
    <source>
        <dbReference type="EMBL" id="MBB5848687.1"/>
    </source>
</evidence>
<comment type="caution">
    <text evidence="8">The sequence shown here is derived from an EMBL/GenBank/DDBJ whole genome shotgun (WGS) entry which is preliminary data.</text>
</comment>
<dbReference type="Gene3D" id="1.20.1250.20">
    <property type="entry name" value="MFS general substrate transporter like domains"/>
    <property type="match status" value="1"/>
</dbReference>
<reference evidence="8 9" key="1">
    <citation type="submission" date="2020-08" db="EMBL/GenBank/DDBJ databases">
        <title>Sequencing the genomes of 1000 actinobacteria strains.</title>
        <authorList>
            <person name="Klenk H.-P."/>
        </authorList>
    </citation>
    <scope>NUCLEOTIDE SEQUENCE [LARGE SCALE GENOMIC DNA]</scope>
    <source>
        <strain evidence="8 9">DSM 17945</strain>
    </source>
</reference>
<feature type="compositionally biased region" description="Low complexity" evidence="5">
    <location>
        <begin position="108"/>
        <end position="117"/>
    </location>
</feature>
<dbReference type="GO" id="GO:0046943">
    <property type="term" value="F:carboxylic acid transmembrane transporter activity"/>
    <property type="evidence" value="ECO:0007669"/>
    <property type="project" value="TreeGrafter"/>
</dbReference>
<feature type="transmembrane region" description="Helical" evidence="6">
    <location>
        <begin position="36"/>
        <end position="55"/>
    </location>
</feature>
<sequence length="127" mass="12731">MDNANGTWLLTASLIGMTIGALTMGWLTDKLGRRKLLIGAVVAFSVLTFVTGFATEAWHIGVLRFFAGLGLGGCLPTAISMVTEFAGRGRGSTGTPGAVPLTASGAAPSSCGPCRPRGPGPGAGRGP</sequence>
<evidence type="ECO:0000256" key="1">
    <source>
        <dbReference type="ARBA" id="ARBA00004651"/>
    </source>
</evidence>
<dbReference type="GO" id="GO:0005886">
    <property type="term" value="C:plasma membrane"/>
    <property type="evidence" value="ECO:0007669"/>
    <property type="project" value="UniProtKB-SubCell"/>
</dbReference>
<comment type="subcellular location">
    <subcellularLocation>
        <location evidence="1">Cell membrane</location>
        <topology evidence="1">Multi-pass membrane protein</topology>
    </subcellularLocation>
</comment>
<organism evidence="8 9">
    <name type="scientific">Micrococcus endophyticus</name>
    <dbReference type="NCBI Taxonomy" id="455343"/>
    <lineage>
        <taxon>Bacteria</taxon>
        <taxon>Bacillati</taxon>
        <taxon>Actinomycetota</taxon>
        <taxon>Actinomycetes</taxon>
        <taxon>Micrococcales</taxon>
        <taxon>Micrococcaceae</taxon>
        <taxon>Micrococcus</taxon>
    </lineage>
</organism>
<keyword evidence="4 6" id="KW-0472">Membrane</keyword>
<evidence type="ECO:0000256" key="4">
    <source>
        <dbReference type="ARBA" id="ARBA00023136"/>
    </source>
</evidence>
<evidence type="ECO:0000256" key="2">
    <source>
        <dbReference type="ARBA" id="ARBA00022692"/>
    </source>
</evidence>
<feature type="domain" description="Major facilitator superfamily (MFS) profile" evidence="7">
    <location>
        <begin position="1"/>
        <end position="127"/>
    </location>
</feature>
<dbReference type="AlphaFoldDB" id="A0A7W9N136"/>